<feature type="non-terminal residue" evidence="1">
    <location>
        <position position="1"/>
    </location>
</feature>
<gene>
    <name evidence="1" type="ORF">SK128_002896</name>
</gene>
<evidence type="ECO:0000313" key="1">
    <source>
        <dbReference type="EMBL" id="KAK7074378.1"/>
    </source>
</evidence>
<keyword evidence="2" id="KW-1185">Reference proteome</keyword>
<evidence type="ECO:0000313" key="2">
    <source>
        <dbReference type="Proteomes" id="UP001381693"/>
    </source>
</evidence>
<protein>
    <submittedName>
        <fullName evidence="1">Uncharacterized protein</fullName>
    </submittedName>
</protein>
<reference evidence="1 2" key="1">
    <citation type="submission" date="2023-11" db="EMBL/GenBank/DDBJ databases">
        <title>Halocaridina rubra genome assembly.</title>
        <authorList>
            <person name="Smith C."/>
        </authorList>
    </citation>
    <scope>NUCLEOTIDE SEQUENCE [LARGE SCALE GENOMIC DNA]</scope>
    <source>
        <strain evidence="1">EP-1</strain>
        <tissue evidence="1">Whole</tissue>
    </source>
</reference>
<name>A0AAN9A455_HALRR</name>
<proteinExistence type="predicted"/>
<dbReference type="Proteomes" id="UP001381693">
    <property type="component" value="Unassembled WGS sequence"/>
</dbReference>
<dbReference type="AlphaFoldDB" id="A0AAN9A455"/>
<comment type="caution">
    <text evidence="1">The sequence shown here is derived from an EMBL/GenBank/DDBJ whole genome shotgun (WGS) entry which is preliminary data.</text>
</comment>
<organism evidence="1 2">
    <name type="scientific">Halocaridina rubra</name>
    <name type="common">Hawaiian red shrimp</name>
    <dbReference type="NCBI Taxonomy" id="373956"/>
    <lineage>
        <taxon>Eukaryota</taxon>
        <taxon>Metazoa</taxon>
        <taxon>Ecdysozoa</taxon>
        <taxon>Arthropoda</taxon>
        <taxon>Crustacea</taxon>
        <taxon>Multicrustacea</taxon>
        <taxon>Malacostraca</taxon>
        <taxon>Eumalacostraca</taxon>
        <taxon>Eucarida</taxon>
        <taxon>Decapoda</taxon>
        <taxon>Pleocyemata</taxon>
        <taxon>Caridea</taxon>
        <taxon>Atyoidea</taxon>
        <taxon>Atyidae</taxon>
        <taxon>Halocaridina</taxon>
    </lineage>
</organism>
<dbReference type="EMBL" id="JAXCGZ010011631">
    <property type="protein sequence ID" value="KAK7074378.1"/>
    <property type="molecule type" value="Genomic_DNA"/>
</dbReference>
<accession>A0AAN9A455</accession>
<sequence length="71" mass="7985">NIQTMVRLQKAQGWVTRACTKIDCLLARSPMVTTSKLVDGLEELDKSFGKIDVQSEIELASNPEELEDYLD</sequence>